<organism evidence="4 5">
    <name type="scientific">Serendipita vermifera MAFF 305830</name>
    <dbReference type="NCBI Taxonomy" id="933852"/>
    <lineage>
        <taxon>Eukaryota</taxon>
        <taxon>Fungi</taxon>
        <taxon>Dikarya</taxon>
        <taxon>Basidiomycota</taxon>
        <taxon>Agaricomycotina</taxon>
        <taxon>Agaricomycetes</taxon>
        <taxon>Sebacinales</taxon>
        <taxon>Serendipitaceae</taxon>
        <taxon>Serendipita</taxon>
    </lineage>
</organism>
<evidence type="ECO:0000256" key="3">
    <source>
        <dbReference type="ARBA" id="ARBA00023054"/>
    </source>
</evidence>
<dbReference type="Proteomes" id="UP000054097">
    <property type="component" value="Unassembled WGS sequence"/>
</dbReference>
<dbReference type="GO" id="GO:0005737">
    <property type="term" value="C:cytoplasm"/>
    <property type="evidence" value="ECO:0007669"/>
    <property type="project" value="UniProtKB-ARBA"/>
</dbReference>
<dbReference type="InterPro" id="IPR018791">
    <property type="entry name" value="UV_resistance/autophagy_Atg14"/>
</dbReference>
<sequence>MLRRPTSPDGVPSYALEEINAAIGHTLHFIRVLCFYLGIKLPFEVHWSRRRPGVGIPYLKAASGPSNGNWAKWIMPCALYLRPELANVSIIPPGSTDNFAIAYSMLAYNVCYLAYTQTISIPFSQSGNVLANLWTVCFNDKTIGRFSHQTSSSSADAEKEPAIWPPVTASGVGVSHPVHHGRLLAAPTPAASEFPLDFDAVIESIVGRKVEPPSESLTQGGMIVEEEGGEGWAVVDFEGDGM</sequence>
<keyword evidence="5" id="KW-1185">Reference proteome</keyword>
<reference evidence="4 5" key="1">
    <citation type="submission" date="2014-04" db="EMBL/GenBank/DDBJ databases">
        <authorList>
            <consortium name="DOE Joint Genome Institute"/>
            <person name="Kuo A."/>
            <person name="Zuccaro A."/>
            <person name="Kohler A."/>
            <person name="Nagy L.G."/>
            <person name="Floudas D."/>
            <person name="Copeland A."/>
            <person name="Barry K.W."/>
            <person name="Cichocki N."/>
            <person name="Veneault-Fourrey C."/>
            <person name="LaButti K."/>
            <person name="Lindquist E.A."/>
            <person name="Lipzen A."/>
            <person name="Lundell T."/>
            <person name="Morin E."/>
            <person name="Murat C."/>
            <person name="Sun H."/>
            <person name="Tunlid A."/>
            <person name="Henrissat B."/>
            <person name="Grigoriev I.V."/>
            <person name="Hibbett D.S."/>
            <person name="Martin F."/>
            <person name="Nordberg H.P."/>
            <person name="Cantor M.N."/>
            <person name="Hua S.X."/>
        </authorList>
    </citation>
    <scope>NUCLEOTIDE SEQUENCE [LARGE SCALE GENOMIC DNA]</scope>
    <source>
        <strain evidence="4 5">MAFF 305830</strain>
    </source>
</reference>
<dbReference type="Pfam" id="PF10186">
    <property type="entry name" value="ATG14"/>
    <property type="match status" value="1"/>
</dbReference>
<accession>A0A0C3ARW5</accession>
<evidence type="ECO:0000256" key="1">
    <source>
        <dbReference type="ARBA" id="ARBA00009574"/>
    </source>
</evidence>
<evidence type="ECO:0000313" key="4">
    <source>
        <dbReference type="EMBL" id="KIM22011.1"/>
    </source>
</evidence>
<dbReference type="HOGENOM" id="CLU_1147792_0_0_1"/>
<evidence type="ECO:0000256" key="2">
    <source>
        <dbReference type="ARBA" id="ARBA00013807"/>
    </source>
</evidence>
<dbReference type="STRING" id="933852.A0A0C3ARW5"/>
<dbReference type="GO" id="GO:0032991">
    <property type="term" value="C:protein-containing complex"/>
    <property type="evidence" value="ECO:0007669"/>
    <property type="project" value="UniProtKB-ARBA"/>
</dbReference>
<name>A0A0C3ARW5_SERVB</name>
<comment type="similarity">
    <text evidence="1">Belongs to the ATG14 family.</text>
</comment>
<evidence type="ECO:0000313" key="5">
    <source>
        <dbReference type="Proteomes" id="UP000054097"/>
    </source>
</evidence>
<dbReference type="AlphaFoldDB" id="A0A0C3ARW5"/>
<reference evidence="5" key="2">
    <citation type="submission" date="2015-01" db="EMBL/GenBank/DDBJ databases">
        <title>Evolutionary Origins and Diversification of the Mycorrhizal Mutualists.</title>
        <authorList>
            <consortium name="DOE Joint Genome Institute"/>
            <consortium name="Mycorrhizal Genomics Consortium"/>
            <person name="Kohler A."/>
            <person name="Kuo A."/>
            <person name="Nagy L.G."/>
            <person name="Floudas D."/>
            <person name="Copeland A."/>
            <person name="Barry K.W."/>
            <person name="Cichocki N."/>
            <person name="Veneault-Fourrey C."/>
            <person name="LaButti K."/>
            <person name="Lindquist E.A."/>
            <person name="Lipzen A."/>
            <person name="Lundell T."/>
            <person name="Morin E."/>
            <person name="Murat C."/>
            <person name="Riley R."/>
            <person name="Ohm R."/>
            <person name="Sun H."/>
            <person name="Tunlid A."/>
            <person name="Henrissat B."/>
            <person name="Grigoriev I.V."/>
            <person name="Hibbett D.S."/>
            <person name="Martin F."/>
        </authorList>
    </citation>
    <scope>NUCLEOTIDE SEQUENCE [LARGE SCALE GENOMIC DNA]</scope>
    <source>
        <strain evidence="5">MAFF 305830</strain>
    </source>
</reference>
<keyword evidence="3" id="KW-0175">Coiled coil</keyword>
<proteinExistence type="inferred from homology"/>
<dbReference type="EMBL" id="KN824366">
    <property type="protein sequence ID" value="KIM22011.1"/>
    <property type="molecule type" value="Genomic_DNA"/>
</dbReference>
<protein>
    <recommendedName>
        <fullName evidence="2">Autophagy-related protein 14</fullName>
    </recommendedName>
</protein>
<dbReference type="OrthoDB" id="16772at2759"/>
<gene>
    <name evidence="4" type="ORF">M408DRAFT_333130</name>
</gene>